<dbReference type="AlphaFoldDB" id="A0A515EKI6"/>
<dbReference type="RefSeq" id="WP_142808812.1">
    <property type="nucleotide sequence ID" value="NZ_CP036282.1"/>
</dbReference>
<keyword evidence="3" id="KW-1185">Reference proteome</keyword>
<sequence>MNYVFFILLRATPAWLALSREQRRALADQHLGPILQAHAGQLTMRYFDAEAFTAQCSDVMMTQTQDPKHHYFFMEQLRDSPLIHAPYFEVVQIIPTVEDGYKAYEAQSGQASLAVAQA</sequence>
<comment type="similarity">
    <text evidence="1">Belongs to the darcynin family.</text>
</comment>
<dbReference type="EMBL" id="CP036282">
    <property type="protein sequence ID" value="QDL53185.1"/>
    <property type="molecule type" value="Genomic_DNA"/>
</dbReference>
<protein>
    <recommendedName>
        <fullName evidence="4">Darcynin 1</fullName>
    </recommendedName>
</protein>
<proteinExistence type="inferred from homology"/>
<evidence type="ECO:0000256" key="1">
    <source>
        <dbReference type="ARBA" id="ARBA00006869"/>
    </source>
</evidence>
<evidence type="ECO:0008006" key="4">
    <source>
        <dbReference type="Google" id="ProtNLM"/>
    </source>
</evidence>
<dbReference type="InterPro" id="IPR031409">
    <property type="entry name" value="Darcynin"/>
</dbReference>
<evidence type="ECO:0000313" key="3">
    <source>
        <dbReference type="Proteomes" id="UP000317365"/>
    </source>
</evidence>
<organism evidence="2 3">
    <name type="scientific">Rhodoferax aquaticus</name>
    <dbReference type="NCBI Taxonomy" id="2527691"/>
    <lineage>
        <taxon>Bacteria</taxon>
        <taxon>Pseudomonadati</taxon>
        <taxon>Pseudomonadota</taxon>
        <taxon>Betaproteobacteria</taxon>
        <taxon>Burkholderiales</taxon>
        <taxon>Comamonadaceae</taxon>
        <taxon>Rhodoferax</taxon>
    </lineage>
</organism>
<reference evidence="3" key="2">
    <citation type="journal article" date="2020" name="Int. J. Syst. Evol. Microbiol.">
        <title>Genomic insights into a novel species Rhodoferax aquaticus sp. nov., isolated from freshwater.</title>
        <authorList>
            <person name="Li T."/>
            <person name="Zhuo Y."/>
            <person name="Jin C.Z."/>
            <person name="Wu X."/>
            <person name="Ko S.R."/>
            <person name="Jin F.J."/>
            <person name="Ahn C.Y."/>
            <person name="Oh H.M."/>
            <person name="Lee H.G."/>
            <person name="Jin L."/>
        </authorList>
    </citation>
    <scope>NUCLEOTIDE SEQUENCE [LARGE SCALE GENOMIC DNA]</scope>
    <source>
        <strain evidence="3">Gr-4</strain>
    </source>
</reference>
<dbReference type="Pfam" id="PF17074">
    <property type="entry name" value="Darcynin"/>
    <property type="match status" value="1"/>
</dbReference>
<reference evidence="3" key="1">
    <citation type="submission" date="2019-02" db="EMBL/GenBank/DDBJ databases">
        <title>Complete genome sequence of Rhodoferax sp. Gr-4.</title>
        <authorList>
            <person name="Jin L."/>
        </authorList>
    </citation>
    <scope>NUCLEOTIDE SEQUENCE [LARGE SCALE GENOMIC DNA]</scope>
    <source>
        <strain evidence="3">Gr-4</strain>
    </source>
</reference>
<dbReference type="KEGG" id="rhg:EXZ61_02795"/>
<gene>
    <name evidence="2" type="ORF">EXZ61_02795</name>
</gene>
<evidence type="ECO:0000313" key="2">
    <source>
        <dbReference type="EMBL" id="QDL53185.1"/>
    </source>
</evidence>
<name>A0A515EKI6_9BURK</name>
<dbReference type="Proteomes" id="UP000317365">
    <property type="component" value="Chromosome"/>
</dbReference>
<accession>A0A515EKI6</accession>